<evidence type="ECO:0000259" key="3">
    <source>
        <dbReference type="SMART" id="SM00563"/>
    </source>
</evidence>
<sequence>MILIYAFIFAGFLLALYLLFLFVCALPVNTSKEYENNSRFYRGLLYSATSAVLKLLRIKVKVAGREKLPAGQKVLFVGNHRSNFDPIIQWQSLKSWDLAFISKEENFRIPFFGRFIRRCCFLSVGREDPRKSLAVFDKAAGLLKRQEVSIGVYPEGTRSVKGELLPFHNGVFRIAGKADVPIAVMAVSGTERIRENIPFRGTEVHLDIVDIISPDEVKTMRTVDVGKRVRKVLEDRLYGGEEIL</sequence>
<dbReference type="SMART" id="SM00563">
    <property type="entry name" value="PlsC"/>
    <property type="match status" value="1"/>
</dbReference>
<dbReference type="PANTHER" id="PTHR10434:SF11">
    <property type="entry name" value="1-ACYL-SN-GLYCEROL-3-PHOSPHATE ACYLTRANSFERASE"/>
    <property type="match status" value="1"/>
</dbReference>
<dbReference type="SUPFAM" id="SSF69593">
    <property type="entry name" value="Glycerol-3-phosphate (1)-acyltransferase"/>
    <property type="match status" value="1"/>
</dbReference>
<dbReference type="GO" id="GO:0006654">
    <property type="term" value="P:phosphatidic acid biosynthetic process"/>
    <property type="evidence" value="ECO:0007669"/>
    <property type="project" value="TreeGrafter"/>
</dbReference>
<evidence type="ECO:0000313" key="5">
    <source>
        <dbReference type="Proteomes" id="UP000824090"/>
    </source>
</evidence>
<dbReference type="Pfam" id="PF01553">
    <property type="entry name" value="Acyltransferase"/>
    <property type="match status" value="1"/>
</dbReference>
<dbReference type="AlphaFoldDB" id="A0A9D1L7C2"/>
<reference evidence="4" key="1">
    <citation type="submission" date="2020-10" db="EMBL/GenBank/DDBJ databases">
        <authorList>
            <person name="Gilroy R."/>
        </authorList>
    </citation>
    <scope>NUCLEOTIDE SEQUENCE</scope>
    <source>
        <strain evidence="4">ChiHcec3-6078</strain>
    </source>
</reference>
<evidence type="ECO:0000256" key="2">
    <source>
        <dbReference type="ARBA" id="ARBA00023315"/>
    </source>
</evidence>
<dbReference type="PANTHER" id="PTHR10434">
    <property type="entry name" value="1-ACYL-SN-GLYCEROL-3-PHOSPHATE ACYLTRANSFERASE"/>
    <property type="match status" value="1"/>
</dbReference>
<evidence type="ECO:0000313" key="4">
    <source>
        <dbReference type="EMBL" id="HIU25987.1"/>
    </source>
</evidence>
<comment type="caution">
    <text evidence="4">The sequence shown here is derived from an EMBL/GenBank/DDBJ whole genome shotgun (WGS) entry which is preliminary data.</text>
</comment>
<proteinExistence type="predicted"/>
<name>A0A9D1L7C2_9FIRM</name>
<feature type="domain" description="Phospholipid/glycerol acyltransferase" evidence="3">
    <location>
        <begin position="74"/>
        <end position="190"/>
    </location>
</feature>
<keyword evidence="2 4" id="KW-0012">Acyltransferase</keyword>
<reference evidence="4" key="2">
    <citation type="journal article" date="2021" name="PeerJ">
        <title>Extensive microbial diversity within the chicken gut microbiome revealed by metagenomics and culture.</title>
        <authorList>
            <person name="Gilroy R."/>
            <person name="Ravi A."/>
            <person name="Getino M."/>
            <person name="Pursley I."/>
            <person name="Horton D.L."/>
            <person name="Alikhan N.F."/>
            <person name="Baker D."/>
            <person name="Gharbi K."/>
            <person name="Hall N."/>
            <person name="Watson M."/>
            <person name="Adriaenssens E.M."/>
            <person name="Foster-Nyarko E."/>
            <person name="Jarju S."/>
            <person name="Secka A."/>
            <person name="Antonio M."/>
            <person name="Oren A."/>
            <person name="Chaudhuri R.R."/>
            <person name="La Ragione R."/>
            <person name="Hildebrand F."/>
            <person name="Pallen M.J."/>
        </authorList>
    </citation>
    <scope>NUCLEOTIDE SEQUENCE</scope>
    <source>
        <strain evidence="4">ChiHcec3-6078</strain>
    </source>
</reference>
<keyword evidence="1" id="KW-0808">Transferase</keyword>
<dbReference type="EMBL" id="DVMP01000105">
    <property type="protein sequence ID" value="HIU25987.1"/>
    <property type="molecule type" value="Genomic_DNA"/>
</dbReference>
<dbReference type="InterPro" id="IPR002123">
    <property type="entry name" value="Plipid/glycerol_acylTrfase"/>
</dbReference>
<organism evidence="4 5">
    <name type="scientific">Candidatus Allocopromorpha excrementigallinarum</name>
    <dbReference type="NCBI Taxonomy" id="2840742"/>
    <lineage>
        <taxon>Bacteria</taxon>
        <taxon>Bacillati</taxon>
        <taxon>Bacillota</taxon>
        <taxon>Clostridia</taxon>
        <taxon>Eubacteriales</taxon>
        <taxon>Eubacteriaceae</taxon>
        <taxon>Eubacteriaceae incertae sedis</taxon>
        <taxon>Candidatus Allocopromorpha</taxon>
    </lineage>
</organism>
<dbReference type="GO" id="GO:0003841">
    <property type="term" value="F:1-acylglycerol-3-phosphate O-acyltransferase activity"/>
    <property type="evidence" value="ECO:0007669"/>
    <property type="project" value="TreeGrafter"/>
</dbReference>
<protein>
    <submittedName>
        <fullName evidence="4">1-acyl-sn-glycerol-3-phosphate acyltransferase</fullName>
    </submittedName>
</protein>
<evidence type="ECO:0000256" key="1">
    <source>
        <dbReference type="ARBA" id="ARBA00022679"/>
    </source>
</evidence>
<dbReference type="CDD" id="cd07989">
    <property type="entry name" value="LPLAT_AGPAT-like"/>
    <property type="match status" value="1"/>
</dbReference>
<dbReference type="Proteomes" id="UP000824090">
    <property type="component" value="Unassembled WGS sequence"/>
</dbReference>
<gene>
    <name evidence="4" type="ORF">IAC50_05785</name>
</gene>
<accession>A0A9D1L7C2</accession>